<dbReference type="RefSeq" id="WP_191749889.1">
    <property type="nucleotide sequence ID" value="NZ_JACSQZ010000024.1"/>
</dbReference>
<comment type="similarity">
    <text evidence="1">Belongs to the peptidase S33 family.</text>
</comment>
<dbReference type="EMBL" id="JACSQZ010000024">
    <property type="protein sequence ID" value="MBD7915129.1"/>
    <property type="molecule type" value="Genomic_DNA"/>
</dbReference>
<proteinExistence type="inferred from homology"/>
<dbReference type="InterPro" id="IPR029058">
    <property type="entry name" value="AB_hydrolase_fold"/>
</dbReference>
<reference evidence="4 5" key="1">
    <citation type="submission" date="2020-08" db="EMBL/GenBank/DDBJ databases">
        <title>A Genomic Blueprint of the Chicken Gut Microbiome.</title>
        <authorList>
            <person name="Gilroy R."/>
            <person name="Ravi A."/>
            <person name="Getino M."/>
            <person name="Pursley I."/>
            <person name="Horton D.L."/>
            <person name="Alikhan N.-F."/>
            <person name="Baker D."/>
            <person name="Gharbi K."/>
            <person name="Hall N."/>
            <person name="Watson M."/>
            <person name="Adriaenssens E.M."/>
            <person name="Foster-Nyarko E."/>
            <person name="Jarju S."/>
            <person name="Secka A."/>
            <person name="Antonio M."/>
            <person name="Oren A."/>
            <person name="Chaudhuri R."/>
            <person name="La Ragione R.M."/>
            <person name="Hildebrand F."/>
            <person name="Pallen M.J."/>
        </authorList>
    </citation>
    <scope>NUCLEOTIDE SEQUENCE [LARGE SCALE GENOMIC DNA]</scope>
    <source>
        <strain evidence="4 5">Sa3CUN1</strain>
    </source>
</reference>
<dbReference type="PANTHER" id="PTHR43798:SF33">
    <property type="entry name" value="HYDROLASE, PUTATIVE (AFU_ORTHOLOGUE AFUA_2G14860)-RELATED"/>
    <property type="match status" value="1"/>
</dbReference>
<keyword evidence="2 4" id="KW-0378">Hydrolase</keyword>
<comment type="caution">
    <text evidence="4">The sequence shown here is derived from an EMBL/GenBank/DDBJ whole genome shotgun (WGS) entry which is preliminary data.</text>
</comment>
<sequence length="306" mass="35501">MIRLLDKIILGSVEQWILVRGVDEQKPIILFLHGGPGLPMMPFHQHFQKDIESMYLVVHWDQRGTGKSYSENIPNESMNLLQILSDAHDLVLLLKKKYGKEKIYLAGHSWGTIIGMNLINLYPEDFYGFISIGQVVDFSQSLNISYDFALMKAKETGCEEAVNELIGIGNSPFIEDDTKLSIILKNVGRFGGRMYNEINFRNIANKCEEYTKNDIENIAKGLDFFDKYLWDEIIKTRMMDKILELKVPIYFLCGKYDYITPTILIEEYYKKIVAKFKKLIILENSAHYPYIEEPDKFSQIIIDILK</sequence>
<evidence type="ECO:0000256" key="1">
    <source>
        <dbReference type="ARBA" id="ARBA00010088"/>
    </source>
</evidence>
<dbReference type="InterPro" id="IPR050266">
    <property type="entry name" value="AB_hydrolase_sf"/>
</dbReference>
<dbReference type="InterPro" id="IPR000073">
    <property type="entry name" value="AB_hydrolase_1"/>
</dbReference>
<evidence type="ECO:0000256" key="2">
    <source>
        <dbReference type="ARBA" id="ARBA00022801"/>
    </source>
</evidence>
<evidence type="ECO:0000259" key="3">
    <source>
        <dbReference type="Pfam" id="PF00561"/>
    </source>
</evidence>
<gene>
    <name evidence="4" type="ORF">H9660_08195</name>
</gene>
<dbReference type="Proteomes" id="UP000640335">
    <property type="component" value="Unassembled WGS sequence"/>
</dbReference>
<dbReference type="GO" id="GO:0016787">
    <property type="term" value="F:hydrolase activity"/>
    <property type="evidence" value="ECO:0007669"/>
    <property type="project" value="UniProtKB-KW"/>
</dbReference>
<evidence type="ECO:0000313" key="5">
    <source>
        <dbReference type="Proteomes" id="UP000640335"/>
    </source>
</evidence>
<dbReference type="SUPFAM" id="SSF53474">
    <property type="entry name" value="alpha/beta-Hydrolases"/>
    <property type="match status" value="1"/>
</dbReference>
<dbReference type="PANTHER" id="PTHR43798">
    <property type="entry name" value="MONOACYLGLYCEROL LIPASE"/>
    <property type="match status" value="1"/>
</dbReference>
<dbReference type="Pfam" id="PF00561">
    <property type="entry name" value="Abhydrolase_1"/>
    <property type="match status" value="1"/>
</dbReference>
<dbReference type="PRINTS" id="PR00793">
    <property type="entry name" value="PROAMNOPTASE"/>
</dbReference>
<dbReference type="Gene3D" id="3.40.50.1820">
    <property type="entry name" value="alpha/beta hydrolase"/>
    <property type="match status" value="1"/>
</dbReference>
<organism evidence="4 5">
    <name type="scientific">Clostridium gallinarum</name>
    <dbReference type="NCBI Taxonomy" id="2762246"/>
    <lineage>
        <taxon>Bacteria</taxon>
        <taxon>Bacillati</taxon>
        <taxon>Bacillota</taxon>
        <taxon>Clostridia</taxon>
        <taxon>Eubacteriales</taxon>
        <taxon>Clostridiaceae</taxon>
        <taxon>Clostridium</taxon>
    </lineage>
</organism>
<evidence type="ECO:0000313" key="4">
    <source>
        <dbReference type="EMBL" id="MBD7915129.1"/>
    </source>
</evidence>
<dbReference type="InterPro" id="IPR002410">
    <property type="entry name" value="Peptidase_S33"/>
</dbReference>
<feature type="domain" description="AB hydrolase-1" evidence="3">
    <location>
        <begin position="27"/>
        <end position="294"/>
    </location>
</feature>
<accession>A0ABR8Q470</accession>
<protein>
    <submittedName>
        <fullName evidence="4">Alpha/beta hydrolase</fullName>
    </submittedName>
</protein>
<keyword evidence="5" id="KW-1185">Reference proteome</keyword>
<name>A0ABR8Q470_9CLOT</name>